<accession>L1L8J5</accession>
<comment type="caution">
    <text evidence="1">The sequence shown here is derived from an EMBL/GenBank/DDBJ whole genome shotgun (WGS) entry which is preliminary data.</text>
</comment>
<dbReference type="Proteomes" id="UP000010411">
    <property type="component" value="Unassembled WGS sequence"/>
</dbReference>
<proteinExistence type="predicted"/>
<evidence type="ECO:0000313" key="2">
    <source>
        <dbReference type="Proteomes" id="UP000010411"/>
    </source>
</evidence>
<protein>
    <submittedName>
        <fullName evidence="1">Uncharacterized protein</fullName>
    </submittedName>
</protein>
<organism evidence="1 2">
    <name type="scientific">Streptomyces ipomoeae 91-03</name>
    <dbReference type="NCBI Taxonomy" id="698759"/>
    <lineage>
        <taxon>Bacteria</taxon>
        <taxon>Bacillati</taxon>
        <taxon>Actinomycetota</taxon>
        <taxon>Actinomycetes</taxon>
        <taxon>Kitasatosporales</taxon>
        <taxon>Streptomycetaceae</taxon>
        <taxon>Streptomyces</taxon>
    </lineage>
</organism>
<sequence>MTAATQSPGAEWLRRIAARPVARRVGLS</sequence>
<dbReference type="AlphaFoldDB" id="L1L8J5"/>
<reference evidence="1 2" key="1">
    <citation type="submission" date="2012-11" db="EMBL/GenBank/DDBJ databases">
        <authorList>
            <person name="Huguet-Tapia J.C."/>
            <person name="Durkin A.S."/>
            <person name="Pettis G.S."/>
            <person name="Badger J.H."/>
        </authorList>
    </citation>
    <scope>NUCLEOTIDE SEQUENCE [LARGE SCALE GENOMIC DNA]</scope>
    <source>
        <strain evidence="1 2">91-03</strain>
    </source>
</reference>
<feature type="non-terminal residue" evidence="1">
    <location>
        <position position="28"/>
    </location>
</feature>
<name>L1L8J5_9ACTN</name>
<evidence type="ECO:0000313" key="1">
    <source>
        <dbReference type="EMBL" id="EKX68948.1"/>
    </source>
</evidence>
<dbReference type="EMBL" id="AEJC01000048">
    <property type="protein sequence ID" value="EKX68948.1"/>
    <property type="molecule type" value="Genomic_DNA"/>
</dbReference>
<gene>
    <name evidence="1" type="ORF">STRIP9103_03606</name>
</gene>
<keyword evidence="2" id="KW-1185">Reference proteome</keyword>